<dbReference type="Ensembl" id="ENSSVLT00005018435.1">
    <property type="protein sequence ID" value="ENSSVLP00005016584.1"/>
    <property type="gene ID" value="ENSSVLG00005013210.1"/>
</dbReference>
<dbReference type="Proteomes" id="UP000694564">
    <property type="component" value="Chromosome 3"/>
</dbReference>
<dbReference type="AlphaFoldDB" id="A0A8D2CYB0"/>
<protein>
    <submittedName>
        <fullName evidence="1">Uncharacterized protein</fullName>
    </submittedName>
</protein>
<organism evidence="1 2">
    <name type="scientific">Sciurus vulgaris</name>
    <name type="common">Eurasian red squirrel</name>
    <dbReference type="NCBI Taxonomy" id="55149"/>
    <lineage>
        <taxon>Eukaryota</taxon>
        <taxon>Metazoa</taxon>
        <taxon>Chordata</taxon>
        <taxon>Craniata</taxon>
        <taxon>Vertebrata</taxon>
        <taxon>Euteleostomi</taxon>
        <taxon>Mammalia</taxon>
        <taxon>Eutheria</taxon>
        <taxon>Euarchontoglires</taxon>
        <taxon>Glires</taxon>
        <taxon>Rodentia</taxon>
        <taxon>Sciuromorpha</taxon>
        <taxon>Sciuridae</taxon>
        <taxon>Sciurinae</taxon>
        <taxon>Sciurini</taxon>
        <taxon>Sciurus</taxon>
    </lineage>
</organism>
<reference evidence="1" key="2">
    <citation type="submission" date="2025-09" db="UniProtKB">
        <authorList>
            <consortium name="Ensembl"/>
        </authorList>
    </citation>
    <scope>IDENTIFICATION</scope>
</reference>
<name>A0A8D2CYB0_SCIVU</name>
<dbReference type="OrthoDB" id="7851174at2759"/>
<dbReference type="GeneTree" id="ENSGT00990000213192"/>
<proteinExistence type="predicted"/>
<accession>A0A8D2CYB0</accession>
<sequence>MALKRINEELSDLACDPSAQCSAGPGGDDMFHCTKSSLLRIHLDRQHLFIKSFIVALFGVTKNGKKQNVHKQEVG</sequence>
<evidence type="ECO:0000313" key="1">
    <source>
        <dbReference type="Ensembl" id="ENSSVLP00005016584.1"/>
    </source>
</evidence>
<keyword evidence="2" id="KW-1185">Reference proteome</keyword>
<reference evidence="1" key="1">
    <citation type="submission" date="2025-08" db="UniProtKB">
        <authorList>
            <consortium name="Ensembl"/>
        </authorList>
    </citation>
    <scope>IDENTIFICATION</scope>
</reference>
<evidence type="ECO:0000313" key="2">
    <source>
        <dbReference type="Proteomes" id="UP000694564"/>
    </source>
</evidence>